<keyword evidence="3" id="KW-1185">Reference proteome</keyword>
<keyword evidence="1" id="KW-1133">Transmembrane helix</keyword>
<dbReference type="EMBL" id="BPFZ01000003">
    <property type="protein sequence ID" value="GIU66560.1"/>
    <property type="molecule type" value="Genomic_DNA"/>
</dbReference>
<feature type="transmembrane region" description="Helical" evidence="1">
    <location>
        <begin position="83"/>
        <end position="104"/>
    </location>
</feature>
<accession>A0ABQ4PUE8</accession>
<dbReference type="Proteomes" id="UP001161064">
    <property type="component" value="Unassembled WGS sequence"/>
</dbReference>
<gene>
    <name evidence="2" type="ORF">PsB1_0714</name>
</gene>
<reference evidence="2" key="2">
    <citation type="journal article" date="2023" name="ISME Commun">
        <title>Characterization of a bloom-associated alphaproteobacterial lineage, 'Candidatus Phycosocius': insights into freshwater algal-bacterial interactions.</title>
        <authorList>
            <person name="Tanabe Y."/>
            <person name="Yamaguchi H."/>
            <person name="Yoshida M."/>
            <person name="Kai A."/>
            <person name="Okazaki Y."/>
        </authorList>
    </citation>
    <scope>NUCLEOTIDE SEQUENCE</scope>
    <source>
        <strain evidence="2">BOTRYCO-1</strain>
    </source>
</reference>
<feature type="transmembrane region" description="Helical" evidence="1">
    <location>
        <begin position="60"/>
        <end position="77"/>
    </location>
</feature>
<evidence type="ECO:0000256" key="1">
    <source>
        <dbReference type="SAM" id="Phobius"/>
    </source>
</evidence>
<dbReference type="Gene3D" id="1.20.1730.10">
    <property type="entry name" value="Sodium/glucose cotransporter"/>
    <property type="match status" value="1"/>
</dbReference>
<evidence type="ECO:0000313" key="2">
    <source>
        <dbReference type="EMBL" id="GIU66560.1"/>
    </source>
</evidence>
<feature type="transmembrane region" description="Helical" evidence="1">
    <location>
        <begin position="35"/>
        <end position="53"/>
    </location>
</feature>
<reference evidence="2" key="1">
    <citation type="submission" date="2021-05" db="EMBL/GenBank/DDBJ databases">
        <authorList>
            <person name="Tanabe Y."/>
        </authorList>
    </citation>
    <scope>NUCLEOTIDE SEQUENCE</scope>
    <source>
        <strain evidence="2">BOTRYCO-1</strain>
    </source>
</reference>
<evidence type="ECO:0000313" key="3">
    <source>
        <dbReference type="Proteomes" id="UP001161064"/>
    </source>
</evidence>
<dbReference type="RefSeq" id="WP_284359126.1">
    <property type="nucleotide sequence ID" value="NZ_BPFZ01000003.1"/>
</dbReference>
<dbReference type="InterPro" id="IPR038377">
    <property type="entry name" value="Na/Glc_symporter_sf"/>
</dbReference>
<name>A0ABQ4PUE8_9PROT</name>
<proteinExistence type="predicted"/>
<organism evidence="2 3">
    <name type="scientific">Candidatus Phycosocius spiralis</name>
    <dbReference type="NCBI Taxonomy" id="2815099"/>
    <lineage>
        <taxon>Bacteria</taxon>
        <taxon>Pseudomonadati</taxon>
        <taxon>Pseudomonadota</taxon>
        <taxon>Alphaproteobacteria</taxon>
        <taxon>Caulobacterales</taxon>
        <taxon>Caulobacterales incertae sedis</taxon>
        <taxon>Candidatus Phycosocius</taxon>
    </lineage>
</organism>
<comment type="caution">
    <text evidence="2">The sequence shown here is derived from an EMBL/GenBank/DDBJ whole genome shotgun (WGS) entry which is preliminary data.</text>
</comment>
<keyword evidence="1" id="KW-0812">Transmembrane</keyword>
<sequence length="139" mass="15289">MRTAFGVDVPLNILANGMVPCYAHAESIINLLQHLNGLAFMPILAAFVVGLLFRYVDARAAIAADLFGIGFCGLLSFEWQPYGLHYIHLQAINLFLTIGVALAINRYGFCKLATLVRMCTKEGRASLILEDLDVMQAEK</sequence>
<keyword evidence="1" id="KW-0472">Membrane</keyword>
<protein>
    <submittedName>
        <fullName evidence="2">Uncharacterized protein</fullName>
    </submittedName>
</protein>